<protein>
    <submittedName>
        <fullName evidence="2">Uncharacterized protein</fullName>
    </submittedName>
</protein>
<evidence type="ECO:0000313" key="3">
    <source>
        <dbReference type="Proteomes" id="UP001201163"/>
    </source>
</evidence>
<keyword evidence="3" id="KW-1185">Reference proteome</keyword>
<evidence type="ECO:0000256" key="1">
    <source>
        <dbReference type="SAM" id="MobiDB-lite"/>
    </source>
</evidence>
<comment type="caution">
    <text evidence="2">The sequence shown here is derived from an EMBL/GenBank/DDBJ whole genome shotgun (WGS) entry which is preliminary data.</text>
</comment>
<dbReference type="EMBL" id="JAKELL010000005">
    <property type="protein sequence ID" value="KAH8998688.1"/>
    <property type="molecule type" value="Genomic_DNA"/>
</dbReference>
<dbReference type="Proteomes" id="UP001201163">
    <property type="component" value="Unassembled WGS sequence"/>
</dbReference>
<organism evidence="2 3">
    <name type="scientific">Lactarius akahatsu</name>
    <dbReference type="NCBI Taxonomy" id="416441"/>
    <lineage>
        <taxon>Eukaryota</taxon>
        <taxon>Fungi</taxon>
        <taxon>Dikarya</taxon>
        <taxon>Basidiomycota</taxon>
        <taxon>Agaricomycotina</taxon>
        <taxon>Agaricomycetes</taxon>
        <taxon>Russulales</taxon>
        <taxon>Russulaceae</taxon>
        <taxon>Lactarius</taxon>
    </lineage>
</organism>
<proteinExistence type="predicted"/>
<accession>A0AAD4QH19</accession>
<feature type="compositionally biased region" description="Polar residues" evidence="1">
    <location>
        <begin position="181"/>
        <end position="193"/>
    </location>
</feature>
<gene>
    <name evidence="2" type="ORF">EDB92DRAFT_1836639</name>
</gene>
<dbReference type="AlphaFoldDB" id="A0AAD4QH19"/>
<evidence type="ECO:0000313" key="2">
    <source>
        <dbReference type="EMBL" id="KAH8998688.1"/>
    </source>
</evidence>
<name>A0AAD4QH19_9AGAM</name>
<feature type="region of interest" description="Disordered" evidence="1">
    <location>
        <begin position="160"/>
        <end position="193"/>
    </location>
</feature>
<sequence length="193" mass="21255">MGVRETHMWSELWSTSLKCKRSLCGISGTCLKAPLSAFSLEISARSHNPPSSHQTPSHTTMNYPQTTTDPYAFSFWPDAAAFSEEETMAWAQAAGYAQPGLTTDNFSFDDLGATAAWGQSATLPDGTFGIHHRIPSGPSVVRSQQWTCLAMESRSRMLPRQIPWGSRRPPPFPSLPTPSTAWTRSCKTYSPNQ</sequence>
<reference evidence="2" key="1">
    <citation type="submission" date="2022-01" db="EMBL/GenBank/DDBJ databases">
        <title>Comparative genomics reveals a dynamic genome evolution in the ectomycorrhizal milk-cap (Lactarius) mushrooms.</title>
        <authorList>
            <consortium name="DOE Joint Genome Institute"/>
            <person name="Lebreton A."/>
            <person name="Tang N."/>
            <person name="Kuo A."/>
            <person name="LaButti K."/>
            <person name="Drula E."/>
            <person name="Barry K."/>
            <person name="Clum A."/>
            <person name="Lipzen A."/>
            <person name="Mousain D."/>
            <person name="Ng V."/>
            <person name="Wang R."/>
            <person name="Wang X."/>
            <person name="Dai Y."/>
            <person name="Henrissat B."/>
            <person name="Grigoriev I.V."/>
            <person name="Guerin-Laguette A."/>
            <person name="Yu F."/>
            <person name="Martin F.M."/>
        </authorList>
    </citation>
    <scope>NUCLEOTIDE SEQUENCE</scope>
    <source>
        <strain evidence="2">QP</strain>
    </source>
</reference>